<feature type="transmembrane region" description="Helical" evidence="1">
    <location>
        <begin position="114"/>
        <end position="134"/>
    </location>
</feature>
<accession>A0A7Z0J2K2</accession>
<protein>
    <submittedName>
        <fullName evidence="2">Uncharacterized protein</fullName>
    </submittedName>
</protein>
<dbReference type="Proteomes" id="UP000560069">
    <property type="component" value="Unassembled WGS sequence"/>
</dbReference>
<comment type="caution">
    <text evidence="2">The sequence shown here is derived from an EMBL/GenBank/DDBJ whole genome shotgun (WGS) entry which is preliminary data.</text>
</comment>
<keyword evidence="1" id="KW-0472">Membrane</keyword>
<evidence type="ECO:0000313" key="3">
    <source>
        <dbReference type="Proteomes" id="UP000560069"/>
    </source>
</evidence>
<evidence type="ECO:0000313" key="2">
    <source>
        <dbReference type="EMBL" id="NYJ16312.1"/>
    </source>
</evidence>
<evidence type="ECO:0000256" key="1">
    <source>
        <dbReference type="SAM" id="Phobius"/>
    </source>
</evidence>
<proteinExistence type="predicted"/>
<organism evidence="2 3">
    <name type="scientific">Nesterenkonia sandarakina</name>
    <dbReference type="NCBI Taxonomy" id="272918"/>
    <lineage>
        <taxon>Bacteria</taxon>
        <taxon>Bacillati</taxon>
        <taxon>Actinomycetota</taxon>
        <taxon>Actinomycetes</taxon>
        <taxon>Micrococcales</taxon>
        <taxon>Micrococcaceae</taxon>
        <taxon>Nesterenkonia</taxon>
    </lineage>
</organism>
<dbReference type="AlphaFoldDB" id="A0A7Z0J2K2"/>
<dbReference type="EMBL" id="JACCFQ010000001">
    <property type="protein sequence ID" value="NYJ16312.1"/>
    <property type="molecule type" value="Genomic_DNA"/>
</dbReference>
<feature type="transmembrane region" description="Helical" evidence="1">
    <location>
        <begin position="14"/>
        <end position="33"/>
    </location>
</feature>
<sequence>MDAPLQPPAPGRRVLFCAAGAALGAVLILLVALPLDVIQGFLEGGDLIRAAGSYALAMIPVAGLAGALGGGVGAYSRWSTATRPRGTAVLAGVTATGVGAMATFGLLWAPLAAWAQIGWIILIGAGAAFGSRWLDARLAAGESAGSVDATDA</sequence>
<name>A0A7Z0J2K2_9MICC</name>
<gene>
    <name evidence="2" type="ORF">HNR11_000846</name>
</gene>
<keyword evidence="1" id="KW-0812">Transmembrane</keyword>
<feature type="transmembrane region" description="Helical" evidence="1">
    <location>
        <begin position="53"/>
        <end position="75"/>
    </location>
</feature>
<keyword evidence="3" id="KW-1185">Reference proteome</keyword>
<dbReference type="RefSeq" id="WP_179441279.1">
    <property type="nucleotide sequence ID" value="NZ_BAAALK010000006.1"/>
</dbReference>
<reference evidence="2 3" key="1">
    <citation type="submission" date="2020-07" db="EMBL/GenBank/DDBJ databases">
        <title>Sequencing the genomes of 1000 actinobacteria strains.</title>
        <authorList>
            <person name="Klenk H.-P."/>
        </authorList>
    </citation>
    <scope>NUCLEOTIDE SEQUENCE [LARGE SCALE GENOMIC DNA]</scope>
    <source>
        <strain evidence="2 3">DSM 15664</strain>
    </source>
</reference>
<feature type="transmembrane region" description="Helical" evidence="1">
    <location>
        <begin position="87"/>
        <end position="108"/>
    </location>
</feature>
<keyword evidence="1" id="KW-1133">Transmembrane helix</keyword>